<accession>A0A7Z2W3G1</accession>
<dbReference type="Proteomes" id="UP000502415">
    <property type="component" value="Plasmid unnamed2"/>
</dbReference>
<gene>
    <name evidence="1" type="ORF">HH212_26980</name>
</gene>
<name>A0A7Z2W3G1_9BURK</name>
<geneLocation type="plasmid" evidence="1 2">
    <name>unnamed2</name>
</geneLocation>
<sequence length="92" mass="9988">MQINLAHILERATDGTPINVAVFDARSNSGSQTDNSRLLAQLTMKARGAGLKVDQSALAFAESGRIKFFGTPTLVDHLARSGRPRWTHKISV</sequence>
<protein>
    <submittedName>
        <fullName evidence="1">Uncharacterized protein</fullName>
    </submittedName>
</protein>
<proteinExistence type="predicted"/>
<evidence type="ECO:0000313" key="1">
    <source>
        <dbReference type="EMBL" id="QJE03742.1"/>
    </source>
</evidence>
<organism evidence="1 2">
    <name type="scientific">Massilia forsythiae</name>
    <dbReference type="NCBI Taxonomy" id="2728020"/>
    <lineage>
        <taxon>Bacteria</taxon>
        <taxon>Pseudomonadati</taxon>
        <taxon>Pseudomonadota</taxon>
        <taxon>Betaproteobacteria</taxon>
        <taxon>Burkholderiales</taxon>
        <taxon>Oxalobacteraceae</taxon>
        <taxon>Telluria group</taxon>
        <taxon>Massilia</taxon>
    </lineage>
</organism>
<dbReference type="EMBL" id="CP051687">
    <property type="protein sequence ID" value="QJE03742.1"/>
    <property type="molecule type" value="Genomic_DNA"/>
</dbReference>
<dbReference type="RefSeq" id="WP_170205792.1">
    <property type="nucleotide sequence ID" value="NZ_CP051687.1"/>
</dbReference>
<dbReference type="KEGG" id="mfy:HH212_26980"/>
<keyword evidence="1" id="KW-0614">Plasmid</keyword>
<keyword evidence="2" id="KW-1185">Reference proteome</keyword>
<reference evidence="1 2" key="1">
    <citation type="submission" date="2020-04" db="EMBL/GenBank/DDBJ databases">
        <title>Genome sequencing of novel species.</title>
        <authorList>
            <person name="Heo J."/>
            <person name="Kim S.-J."/>
            <person name="Kim J.-S."/>
            <person name="Hong S.-B."/>
            <person name="Kwon S.-W."/>
        </authorList>
    </citation>
    <scope>NUCLEOTIDE SEQUENCE [LARGE SCALE GENOMIC DNA]</scope>
    <source>
        <strain evidence="1 2">GN2-R2</strain>
        <plasmid evidence="1 2">unnamed2</plasmid>
    </source>
</reference>
<dbReference type="AlphaFoldDB" id="A0A7Z2W3G1"/>
<evidence type="ECO:0000313" key="2">
    <source>
        <dbReference type="Proteomes" id="UP000502415"/>
    </source>
</evidence>